<dbReference type="RefSeq" id="XP_033673946.1">
    <property type="nucleotide sequence ID" value="XM_033811272.1"/>
</dbReference>
<feature type="compositionally biased region" description="Polar residues" evidence="5">
    <location>
        <begin position="275"/>
        <end position="300"/>
    </location>
</feature>
<dbReference type="AlphaFoldDB" id="A0A6A6D0R3"/>
<feature type="region of interest" description="Disordered" evidence="5">
    <location>
        <begin position="209"/>
        <end position="234"/>
    </location>
</feature>
<keyword evidence="8" id="KW-1185">Reference proteome</keyword>
<evidence type="ECO:0000256" key="4">
    <source>
        <dbReference type="PROSITE-ProRule" id="PRU00723"/>
    </source>
</evidence>
<keyword evidence="2 4" id="KW-0863">Zinc-finger</keyword>
<feature type="compositionally biased region" description="Polar residues" evidence="5">
    <location>
        <begin position="23"/>
        <end position="36"/>
    </location>
</feature>
<feature type="region of interest" description="Disordered" evidence="5">
    <location>
        <begin position="269"/>
        <end position="316"/>
    </location>
</feature>
<keyword evidence="3 4" id="KW-0862">Zinc</keyword>
<dbReference type="InterPro" id="IPR036855">
    <property type="entry name" value="Znf_CCCH_sf"/>
</dbReference>
<dbReference type="GO" id="GO:0008270">
    <property type="term" value="F:zinc ion binding"/>
    <property type="evidence" value="ECO:0007669"/>
    <property type="project" value="UniProtKB-KW"/>
</dbReference>
<evidence type="ECO:0000256" key="1">
    <source>
        <dbReference type="ARBA" id="ARBA00022723"/>
    </source>
</evidence>
<dbReference type="GeneID" id="54564544"/>
<dbReference type="InterPro" id="IPR000571">
    <property type="entry name" value="Znf_CCCH"/>
</dbReference>
<sequence>MGSLSPSHMPLTDIDKGPMSCLDQPSASTSQPNMEKQATRDEVKMHILRDTKGIEEHYAHATEPPIGTKSLGTAPYICNHWYHGRCKLGEDCKFVHRLEPSLKLARNLVKHRKPCGLDRCRFKNEVPLQKKKKHGRQDSVTGANTVGLLNGSQPAITTPSDLQDRPSIFSSGFPGVQNGQHKTVVEQTQGQKRKFVDFHYDDARQWDSSRANEIDYDGHRGSETSHPTGPGVQESLRASTNLQAPPEMPLAQAIEQIIGSLKQARAIETGREASVHTSASPAYANTTTPTSQGHANTAMQASPEDDVTPPRKKSKRVKATAANETCFFWYHGHCSRSKDARRGFACPFLHELTDRPTMVQPPPGYVHRGPCMREWCPGDARGALKSNRYERGGNEGVKADASRGETGKEDDQHEDDDDDDDDRDKESQEEWFLTGFEEPE</sequence>
<evidence type="ECO:0000313" key="7">
    <source>
        <dbReference type="EMBL" id="KAF2173057.1"/>
    </source>
</evidence>
<evidence type="ECO:0000256" key="2">
    <source>
        <dbReference type="ARBA" id="ARBA00022771"/>
    </source>
</evidence>
<accession>A0A6A6D0R3</accession>
<evidence type="ECO:0000256" key="3">
    <source>
        <dbReference type="ARBA" id="ARBA00022833"/>
    </source>
</evidence>
<feature type="domain" description="C3H1-type" evidence="6">
    <location>
        <begin position="77"/>
        <end position="99"/>
    </location>
</feature>
<gene>
    <name evidence="7" type="ORF">M409DRAFT_49555</name>
</gene>
<dbReference type="EMBL" id="ML993580">
    <property type="protein sequence ID" value="KAF2173057.1"/>
    <property type="molecule type" value="Genomic_DNA"/>
</dbReference>
<feature type="compositionally biased region" description="Basic and acidic residues" evidence="5">
    <location>
        <begin position="387"/>
        <end position="411"/>
    </location>
</feature>
<dbReference type="Gene3D" id="4.10.1000.10">
    <property type="entry name" value="Zinc finger, CCCH-type"/>
    <property type="match status" value="1"/>
</dbReference>
<keyword evidence="1 4" id="KW-0479">Metal-binding</keyword>
<feature type="compositionally biased region" description="Acidic residues" evidence="5">
    <location>
        <begin position="412"/>
        <end position="429"/>
    </location>
</feature>
<feature type="compositionally biased region" description="Basic and acidic residues" evidence="5">
    <location>
        <begin position="209"/>
        <end position="223"/>
    </location>
</feature>
<dbReference type="Proteomes" id="UP000799537">
    <property type="component" value="Unassembled WGS sequence"/>
</dbReference>
<dbReference type="OrthoDB" id="3650949at2759"/>
<proteinExistence type="predicted"/>
<dbReference type="PROSITE" id="PS50103">
    <property type="entry name" value="ZF_C3H1"/>
    <property type="match status" value="1"/>
</dbReference>
<evidence type="ECO:0000259" key="6">
    <source>
        <dbReference type="PROSITE" id="PS50103"/>
    </source>
</evidence>
<feature type="zinc finger region" description="C3H1-type" evidence="4">
    <location>
        <begin position="77"/>
        <end position="99"/>
    </location>
</feature>
<name>A0A6A6D0R3_ZASCE</name>
<feature type="region of interest" description="Disordered" evidence="5">
    <location>
        <begin position="1"/>
        <end position="39"/>
    </location>
</feature>
<dbReference type="SUPFAM" id="SSF90229">
    <property type="entry name" value="CCCH zinc finger"/>
    <property type="match status" value="1"/>
</dbReference>
<evidence type="ECO:0000256" key="5">
    <source>
        <dbReference type="SAM" id="MobiDB-lite"/>
    </source>
</evidence>
<evidence type="ECO:0000313" key="8">
    <source>
        <dbReference type="Proteomes" id="UP000799537"/>
    </source>
</evidence>
<protein>
    <recommendedName>
        <fullName evidence="6">C3H1-type domain-containing protein</fullName>
    </recommendedName>
</protein>
<organism evidence="7 8">
    <name type="scientific">Zasmidium cellare ATCC 36951</name>
    <dbReference type="NCBI Taxonomy" id="1080233"/>
    <lineage>
        <taxon>Eukaryota</taxon>
        <taxon>Fungi</taxon>
        <taxon>Dikarya</taxon>
        <taxon>Ascomycota</taxon>
        <taxon>Pezizomycotina</taxon>
        <taxon>Dothideomycetes</taxon>
        <taxon>Dothideomycetidae</taxon>
        <taxon>Mycosphaerellales</taxon>
        <taxon>Mycosphaerellaceae</taxon>
        <taxon>Zasmidium</taxon>
    </lineage>
</organism>
<feature type="region of interest" description="Disordered" evidence="5">
    <location>
        <begin position="385"/>
        <end position="440"/>
    </location>
</feature>
<reference evidence="7" key="1">
    <citation type="journal article" date="2020" name="Stud. Mycol.">
        <title>101 Dothideomycetes genomes: a test case for predicting lifestyles and emergence of pathogens.</title>
        <authorList>
            <person name="Haridas S."/>
            <person name="Albert R."/>
            <person name="Binder M."/>
            <person name="Bloem J."/>
            <person name="Labutti K."/>
            <person name="Salamov A."/>
            <person name="Andreopoulos B."/>
            <person name="Baker S."/>
            <person name="Barry K."/>
            <person name="Bills G."/>
            <person name="Bluhm B."/>
            <person name="Cannon C."/>
            <person name="Castanera R."/>
            <person name="Culley D."/>
            <person name="Daum C."/>
            <person name="Ezra D."/>
            <person name="Gonzalez J."/>
            <person name="Henrissat B."/>
            <person name="Kuo A."/>
            <person name="Liang C."/>
            <person name="Lipzen A."/>
            <person name="Lutzoni F."/>
            <person name="Magnuson J."/>
            <person name="Mondo S."/>
            <person name="Nolan M."/>
            <person name="Ohm R."/>
            <person name="Pangilinan J."/>
            <person name="Park H.-J."/>
            <person name="Ramirez L."/>
            <person name="Alfaro M."/>
            <person name="Sun H."/>
            <person name="Tritt A."/>
            <person name="Yoshinaga Y."/>
            <person name="Zwiers L.-H."/>
            <person name="Turgeon B."/>
            <person name="Goodwin S."/>
            <person name="Spatafora J."/>
            <person name="Crous P."/>
            <person name="Grigoriev I."/>
        </authorList>
    </citation>
    <scope>NUCLEOTIDE SEQUENCE</scope>
    <source>
        <strain evidence="7">ATCC 36951</strain>
    </source>
</reference>
<feature type="region of interest" description="Disordered" evidence="5">
    <location>
        <begin position="129"/>
        <end position="153"/>
    </location>
</feature>